<dbReference type="InterPro" id="IPR011701">
    <property type="entry name" value="MFS"/>
</dbReference>
<evidence type="ECO:0000256" key="4">
    <source>
        <dbReference type="ARBA" id="ARBA00022989"/>
    </source>
</evidence>
<feature type="transmembrane region" description="Helical" evidence="6">
    <location>
        <begin position="42"/>
        <end position="61"/>
    </location>
</feature>
<dbReference type="RefSeq" id="WP_354197532.1">
    <property type="nucleotide sequence ID" value="NZ_JBEPML010000015.1"/>
</dbReference>
<feature type="domain" description="Major facilitator superfamily (MFS) profile" evidence="7">
    <location>
        <begin position="4"/>
        <end position="381"/>
    </location>
</feature>
<dbReference type="PANTHER" id="PTHR43124">
    <property type="entry name" value="PURINE EFFLUX PUMP PBUE"/>
    <property type="match status" value="1"/>
</dbReference>
<evidence type="ECO:0000256" key="6">
    <source>
        <dbReference type="SAM" id="Phobius"/>
    </source>
</evidence>
<dbReference type="EMBL" id="JBEPML010000015">
    <property type="protein sequence ID" value="MET3793558.1"/>
    <property type="molecule type" value="Genomic_DNA"/>
</dbReference>
<keyword evidence="5 6" id="KW-0472">Membrane</keyword>
<dbReference type="CDD" id="cd17324">
    <property type="entry name" value="MFS_NepI_like"/>
    <property type="match status" value="1"/>
</dbReference>
<dbReference type="Proteomes" id="UP001549076">
    <property type="component" value="Unassembled WGS sequence"/>
</dbReference>
<feature type="transmembrane region" description="Helical" evidence="6">
    <location>
        <begin position="228"/>
        <end position="253"/>
    </location>
</feature>
<comment type="subcellular location">
    <subcellularLocation>
        <location evidence="1">Cell membrane</location>
        <topology evidence="1">Multi-pass membrane protein</topology>
    </subcellularLocation>
</comment>
<evidence type="ECO:0000313" key="9">
    <source>
        <dbReference type="Proteomes" id="UP001549076"/>
    </source>
</evidence>
<dbReference type="PROSITE" id="PS50850">
    <property type="entry name" value="MFS"/>
    <property type="match status" value="1"/>
</dbReference>
<sequence>MGLAIYLLTLATFATGTAENIVIGILPDIAGHLDVPIGLAGQLTSVFSVTFAVTAPLALVLTRHVPRKRLLCAALLLFIASSLVAALAGNIWVLFAARIAMAAASATVCLVATLLATESAPPGLRGRAIGMIFMGISGSLVLGVPAGMVVCGLFGWRAVFVALALLAAAVLAACHLAVPASDVLSRRGGGYRRHLSSVPLASAQLVSILMIGGHFVLFAYLAPYVATVVGVAGDGLVLAFLAFGVAGVSGGYLGGLLSDRLAPRAALLCTPLAYLLALVAIPLFVGRPALFFPAMMVWACISWMISPVVQNFLMTTDAGTAGAGVSLNLSAMHIGVGFGTAAGGVALETMPLAALPLAGAVLAALAVVFAAAAFHLTARRGTVRGAAGT</sequence>
<dbReference type="InterPro" id="IPR050189">
    <property type="entry name" value="MFS_Efflux_Transporters"/>
</dbReference>
<dbReference type="InterPro" id="IPR036259">
    <property type="entry name" value="MFS_trans_sf"/>
</dbReference>
<evidence type="ECO:0000256" key="1">
    <source>
        <dbReference type="ARBA" id="ARBA00004651"/>
    </source>
</evidence>
<dbReference type="SUPFAM" id="SSF103473">
    <property type="entry name" value="MFS general substrate transporter"/>
    <property type="match status" value="1"/>
</dbReference>
<reference evidence="8 9" key="1">
    <citation type="submission" date="2024-06" db="EMBL/GenBank/DDBJ databases">
        <title>Genomic Encyclopedia of Type Strains, Phase IV (KMG-IV): sequencing the most valuable type-strain genomes for metagenomic binning, comparative biology and taxonomic classification.</title>
        <authorList>
            <person name="Goeker M."/>
        </authorList>
    </citation>
    <scope>NUCLEOTIDE SEQUENCE [LARGE SCALE GENOMIC DNA]</scope>
    <source>
        <strain evidence="8 9">DSM 27865</strain>
    </source>
</reference>
<dbReference type="Pfam" id="PF07690">
    <property type="entry name" value="MFS_1"/>
    <property type="match status" value="1"/>
</dbReference>
<feature type="transmembrane region" description="Helical" evidence="6">
    <location>
        <begin position="291"/>
        <end position="313"/>
    </location>
</feature>
<name>A0ABV2N3B9_9HYPH</name>
<keyword evidence="4 6" id="KW-1133">Transmembrane helix</keyword>
<feature type="transmembrane region" description="Helical" evidence="6">
    <location>
        <begin position="95"/>
        <end position="116"/>
    </location>
</feature>
<feature type="transmembrane region" description="Helical" evidence="6">
    <location>
        <begin position="265"/>
        <end position="285"/>
    </location>
</feature>
<proteinExistence type="predicted"/>
<feature type="transmembrane region" description="Helical" evidence="6">
    <location>
        <begin position="325"/>
        <end position="347"/>
    </location>
</feature>
<gene>
    <name evidence="8" type="ORF">ABID37_003786</name>
</gene>
<evidence type="ECO:0000256" key="2">
    <source>
        <dbReference type="ARBA" id="ARBA00022475"/>
    </source>
</evidence>
<dbReference type="InterPro" id="IPR020846">
    <property type="entry name" value="MFS_dom"/>
</dbReference>
<comment type="caution">
    <text evidence="8">The sequence shown here is derived from an EMBL/GenBank/DDBJ whole genome shotgun (WGS) entry which is preliminary data.</text>
</comment>
<keyword evidence="3 6" id="KW-0812">Transmembrane</keyword>
<evidence type="ECO:0000313" key="8">
    <source>
        <dbReference type="EMBL" id="MET3793558.1"/>
    </source>
</evidence>
<accession>A0ABV2N3B9</accession>
<feature type="transmembrane region" description="Helical" evidence="6">
    <location>
        <begin position="353"/>
        <end position="374"/>
    </location>
</feature>
<feature type="transmembrane region" description="Helical" evidence="6">
    <location>
        <begin position="154"/>
        <end position="178"/>
    </location>
</feature>
<organism evidence="8 9">
    <name type="scientific">Aquamicrobium terrae</name>
    <dbReference type="NCBI Taxonomy" id="1324945"/>
    <lineage>
        <taxon>Bacteria</taxon>
        <taxon>Pseudomonadati</taxon>
        <taxon>Pseudomonadota</taxon>
        <taxon>Alphaproteobacteria</taxon>
        <taxon>Hyphomicrobiales</taxon>
        <taxon>Phyllobacteriaceae</taxon>
        <taxon>Aquamicrobium</taxon>
    </lineage>
</organism>
<feature type="transmembrane region" description="Helical" evidence="6">
    <location>
        <begin position="198"/>
        <end position="222"/>
    </location>
</feature>
<feature type="transmembrane region" description="Helical" evidence="6">
    <location>
        <begin position="128"/>
        <end position="148"/>
    </location>
</feature>
<keyword evidence="9" id="KW-1185">Reference proteome</keyword>
<evidence type="ECO:0000256" key="3">
    <source>
        <dbReference type="ARBA" id="ARBA00022692"/>
    </source>
</evidence>
<keyword evidence="2" id="KW-1003">Cell membrane</keyword>
<evidence type="ECO:0000256" key="5">
    <source>
        <dbReference type="ARBA" id="ARBA00023136"/>
    </source>
</evidence>
<dbReference type="PANTHER" id="PTHR43124:SF10">
    <property type="entry name" value="PURINE EFFLUX PUMP PBUE"/>
    <property type="match status" value="1"/>
</dbReference>
<evidence type="ECO:0000259" key="7">
    <source>
        <dbReference type="PROSITE" id="PS50850"/>
    </source>
</evidence>
<feature type="transmembrane region" description="Helical" evidence="6">
    <location>
        <begin position="70"/>
        <end position="89"/>
    </location>
</feature>
<protein>
    <submittedName>
        <fullName evidence="8">DHA1 family purine base/nucleoside efflux pump-like MFS transporter</fullName>
    </submittedName>
</protein>
<dbReference type="Gene3D" id="1.20.1250.20">
    <property type="entry name" value="MFS general substrate transporter like domains"/>
    <property type="match status" value="1"/>
</dbReference>